<proteinExistence type="predicted"/>
<sequence length="110" mass="12669">MTPKDLTQPTLFQLIHRRDLEAEERTDSSANPEIDKECHDNDSILNESQEIIAESLETAHPDNVTNRTDHPSSAELHRHRSPDWVQREEFKDPEGNNTFTLADRGIICIH</sequence>
<name>A0ABQ9YEB7_9EUKA</name>
<gene>
    <name evidence="2" type="ORF">BLNAU_2980</name>
</gene>
<dbReference type="EMBL" id="JARBJD010000013">
    <property type="protein sequence ID" value="KAK2961924.1"/>
    <property type="molecule type" value="Genomic_DNA"/>
</dbReference>
<protein>
    <submittedName>
        <fullName evidence="2">Uncharacterized protein</fullName>
    </submittedName>
</protein>
<reference evidence="2 3" key="1">
    <citation type="journal article" date="2022" name="bioRxiv">
        <title>Genomics of Preaxostyla Flagellates Illuminates Evolutionary Transitions and the Path Towards Mitochondrial Loss.</title>
        <authorList>
            <person name="Novak L.V.F."/>
            <person name="Treitli S.C."/>
            <person name="Pyrih J."/>
            <person name="Halakuc P."/>
            <person name="Pipaliya S.V."/>
            <person name="Vacek V."/>
            <person name="Brzon O."/>
            <person name="Soukal P."/>
            <person name="Eme L."/>
            <person name="Dacks J.B."/>
            <person name="Karnkowska A."/>
            <person name="Elias M."/>
            <person name="Hampl V."/>
        </authorList>
    </citation>
    <scope>NUCLEOTIDE SEQUENCE [LARGE SCALE GENOMIC DNA]</scope>
    <source>
        <strain evidence="2">NAU3</strain>
        <tissue evidence="2">Gut</tissue>
    </source>
</reference>
<organism evidence="2 3">
    <name type="scientific">Blattamonas nauphoetae</name>
    <dbReference type="NCBI Taxonomy" id="2049346"/>
    <lineage>
        <taxon>Eukaryota</taxon>
        <taxon>Metamonada</taxon>
        <taxon>Preaxostyla</taxon>
        <taxon>Oxymonadida</taxon>
        <taxon>Blattamonas</taxon>
    </lineage>
</organism>
<dbReference type="Proteomes" id="UP001281761">
    <property type="component" value="Unassembled WGS sequence"/>
</dbReference>
<comment type="caution">
    <text evidence="2">The sequence shown here is derived from an EMBL/GenBank/DDBJ whole genome shotgun (WGS) entry which is preliminary data.</text>
</comment>
<evidence type="ECO:0000256" key="1">
    <source>
        <dbReference type="SAM" id="MobiDB-lite"/>
    </source>
</evidence>
<feature type="compositionally biased region" description="Basic and acidic residues" evidence="1">
    <location>
        <begin position="67"/>
        <end position="94"/>
    </location>
</feature>
<feature type="region of interest" description="Disordered" evidence="1">
    <location>
        <begin position="1"/>
        <end position="97"/>
    </location>
</feature>
<accession>A0ABQ9YEB7</accession>
<feature type="compositionally biased region" description="Basic and acidic residues" evidence="1">
    <location>
        <begin position="16"/>
        <end position="42"/>
    </location>
</feature>
<keyword evidence="3" id="KW-1185">Reference proteome</keyword>
<feature type="compositionally biased region" description="Polar residues" evidence="1">
    <location>
        <begin position="1"/>
        <end position="11"/>
    </location>
</feature>
<evidence type="ECO:0000313" key="3">
    <source>
        <dbReference type="Proteomes" id="UP001281761"/>
    </source>
</evidence>
<evidence type="ECO:0000313" key="2">
    <source>
        <dbReference type="EMBL" id="KAK2961924.1"/>
    </source>
</evidence>